<keyword evidence="4" id="KW-1185">Reference proteome</keyword>
<dbReference type="OrthoDB" id="9809840at2"/>
<feature type="region of interest" description="Disordered" evidence="1">
    <location>
        <begin position="192"/>
        <end position="226"/>
    </location>
</feature>
<accession>A0A4S8NLJ2</accession>
<feature type="compositionally biased region" description="Low complexity" evidence="1">
    <location>
        <begin position="198"/>
        <end position="210"/>
    </location>
</feature>
<protein>
    <submittedName>
        <fullName evidence="3">DUF3105 domain-containing protein</fullName>
    </submittedName>
</protein>
<keyword evidence="2" id="KW-0812">Transmembrane</keyword>
<keyword evidence="2" id="KW-0472">Membrane</keyword>
<reference evidence="3 4" key="1">
    <citation type="journal article" date="2009" name="Int. J. Syst. Evol. Microbiol.">
        <title>Nocardioides caeni sp. nov., isolated from wastewater.</title>
        <authorList>
            <person name="Yoon J.H."/>
            <person name="Kang S.J."/>
            <person name="Park S."/>
            <person name="Kim W."/>
            <person name="Oh T.K."/>
        </authorList>
    </citation>
    <scope>NUCLEOTIDE SEQUENCE [LARGE SCALE GENOMIC DNA]</scope>
    <source>
        <strain evidence="3 4">DSM 23134</strain>
    </source>
</reference>
<feature type="region of interest" description="Disordered" evidence="1">
    <location>
        <begin position="1"/>
        <end position="22"/>
    </location>
</feature>
<dbReference type="AlphaFoldDB" id="A0A4S8NLJ2"/>
<evidence type="ECO:0000313" key="3">
    <source>
        <dbReference type="EMBL" id="THV17867.1"/>
    </source>
</evidence>
<organism evidence="3 4">
    <name type="scientific">Nocardioides caeni</name>
    <dbReference type="NCBI Taxonomy" id="574700"/>
    <lineage>
        <taxon>Bacteria</taxon>
        <taxon>Bacillati</taxon>
        <taxon>Actinomycetota</taxon>
        <taxon>Actinomycetes</taxon>
        <taxon>Propionibacteriales</taxon>
        <taxon>Nocardioidaceae</taxon>
        <taxon>Nocardioides</taxon>
    </lineage>
</organism>
<evidence type="ECO:0000256" key="2">
    <source>
        <dbReference type="SAM" id="Phobius"/>
    </source>
</evidence>
<evidence type="ECO:0000313" key="4">
    <source>
        <dbReference type="Proteomes" id="UP000307087"/>
    </source>
</evidence>
<name>A0A4S8NLJ2_9ACTN</name>
<dbReference type="Proteomes" id="UP000307087">
    <property type="component" value="Unassembled WGS sequence"/>
</dbReference>
<dbReference type="RefSeq" id="WP_136561802.1">
    <property type="nucleotide sequence ID" value="NZ_BAABLS010000001.1"/>
</dbReference>
<comment type="caution">
    <text evidence="3">The sequence shown here is derived from an EMBL/GenBank/DDBJ whole genome shotgun (WGS) entry which is preliminary data.</text>
</comment>
<proteinExistence type="predicted"/>
<dbReference type="EMBL" id="STGW01000002">
    <property type="protein sequence ID" value="THV17867.1"/>
    <property type="molecule type" value="Genomic_DNA"/>
</dbReference>
<dbReference type="InterPro" id="IPR021454">
    <property type="entry name" value="DUF3105"/>
</dbReference>
<keyword evidence="2" id="KW-1133">Transmembrane helix</keyword>
<sequence length="278" mass="30381">MAKTSKSDKSDRQKVIDDIRRKQKGAEKRQGLAIVGVCVVVALGIIGIAAWGPITTAIQKARWAGTDLEDIGAGADVCGEVTEKDATGTGEHVPFEQQVTYPDSPPAFGPHWNEANIAPAPINDRFYTKDSRPELESLVHNIEHGYTILWYDETIADSSSELGAIKAIAASLDANDTNQRLKFKAVPWTEEDAKESAEAAAAEAETPEAAPEGEEPTEPVPPKEFPEGQHIAFTHWRLDSATQTQYGVWQYCSKTSGAALKQFMTDYPFTDSPEPFIY</sequence>
<evidence type="ECO:0000256" key="1">
    <source>
        <dbReference type="SAM" id="MobiDB-lite"/>
    </source>
</evidence>
<gene>
    <name evidence="3" type="ORF">E9934_05245</name>
</gene>
<feature type="transmembrane region" description="Helical" evidence="2">
    <location>
        <begin position="31"/>
        <end position="52"/>
    </location>
</feature>
<dbReference type="Pfam" id="PF11303">
    <property type="entry name" value="DUF3105"/>
    <property type="match status" value="1"/>
</dbReference>